<protein>
    <submittedName>
        <fullName evidence="2">Uncharacterized protein</fullName>
    </submittedName>
</protein>
<dbReference type="RefSeq" id="WP_189003555.1">
    <property type="nucleotide sequence ID" value="NZ_BMPP01000001.1"/>
</dbReference>
<dbReference type="EMBL" id="BMPP01000001">
    <property type="protein sequence ID" value="GGK11712.1"/>
    <property type="molecule type" value="Genomic_DNA"/>
</dbReference>
<accession>A0ABQ2EHC9</accession>
<feature type="region of interest" description="Disordered" evidence="1">
    <location>
        <begin position="33"/>
        <end position="89"/>
    </location>
</feature>
<evidence type="ECO:0000256" key="1">
    <source>
        <dbReference type="SAM" id="MobiDB-lite"/>
    </source>
</evidence>
<evidence type="ECO:0000313" key="2">
    <source>
        <dbReference type="EMBL" id="GGK11712.1"/>
    </source>
</evidence>
<name>A0ABQ2EHC9_9DEIO</name>
<evidence type="ECO:0000313" key="3">
    <source>
        <dbReference type="Proteomes" id="UP000647587"/>
    </source>
</evidence>
<comment type="caution">
    <text evidence="2">The sequence shown here is derived from an EMBL/GenBank/DDBJ whole genome shotgun (WGS) entry which is preliminary data.</text>
</comment>
<keyword evidence="3" id="KW-1185">Reference proteome</keyword>
<organism evidence="2 3">
    <name type="scientific">Deinococcus malanensis</name>
    <dbReference type="NCBI Taxonomy" id="1706855"/>
    <lineage>
        <taxon>Bacteria</taxon>
        <taxon>Thermotogati</taxon>
        <taxon>Deinococcota</taxon>
        <taxon>Deinococci</taxon>
        <taxon>Deinococcales</taxon>
        <taxon>Deinococcaceae</taxon>
        <taxon>Deinococcus</taxon>
    </lineage>
</organism>
<sequence>MATRVNRAGLTELCRRLTGVALAGAEGGAEVLRDKLSGEGSGRKYPGLPNRSSSQGEYPAEQTGDLLGSIDARAAGPGQALFGPISDPPEYLPALLGKPPDMGGRPLLDDARHDRDVHKGIVEGVEAEAQRMFGRVTLRRRT</sequence>
<proteinExistence type="predicted"/>
<gene>
    <name evidence="2" type="ORF">GCM10008955_01190</name>
</gene>
<reference evidence="3" key="1">
    <citation type="journal article" date="2019" name="Int. J. Syst. Evol. Microbiol.">
        <title>The Global Catalogue of Microorganisms (GCM) 10K type strain sequencing project: providing services to taxonomists for standard genome sequencing and annotation.</title>
        <authorList>
            <consortium name="The Broad Institute Genomics Platform"/>
            <consortium name="The Broad Institute Genome Sequencing Center for Infectious Disease"/>
            <person name="Wu L."/>
            <person name="Ma J."/>
        </authorList>
    </citation>
    <scope>NUCLEOTIDE SEQUENCE [LARGE SCALE GENOMIC DNA]</scope>
    <source>
        <strain evidence="3">JCM 30331</strain>
    </source>
</reference>
<dbReference type="Proteomes" id="UP000647587">
    <property type="component" value="Unassembled WGS sequence"/>
</dbReference>